<proteinExistence type="predicted"/>
<organism evidence="2">
    <name type="scientific">Trypanosoma vivax (strain Y486)</name>
    <dbReference type="NCBI Taxonomy" id="1055687"/>
    <lineage>
        <taxon>Eukaryota</taxon>
        <taxon>Discoba</taxon>
        <taxon>Euglenozoa</taxon>
        <taxon>Kinetoplastea</taxon>
        <taxon>Metakinetoplastina</taxon>
        <taxon>Trypanosomatida</taxon>
        <taxon>Trypanosomatidae</taxon>
        <taxon>Trypanosoma</taxon>
        <taxon>Duttonella</taxon>
    </lineage>
</organism>
<gene>
    <name evidence="2" type="ORF">TVY486_0901150</name>
</gene>
<dbReference type="AlphaFoldDB" id="G0U1Z1"/>
<feature type="compositionally biased region" description="Acidic residues" evidence="1">
    <location>
        <begin position="147"/>
        <end position="167"/>
    </location>
</feature>
<protein>
    <submittedName>
        <fullName evidence="2">Uncharacterized protein</fullName>
    </submittedName>
</protein>
<feature type="non-terminal residue" evidence="2">
    <location>
        <position position="200"/>
    </location>
</feature>
<dbReference type="EMBL" id="HE573025">
    <property type="protein sequence ID" value="CCC50292.1"/>
    <property type="molecule type" value="Genomic_DNA"/>
</dbReference>
<accession>G0U1Z1</accession>
<evidence type="ECO:0000313" key="2">
    <source>
        <dbReference type="EMBL" id="CCC50292.1"/>
    </source>
</evidence>
<dbReference type="VEuPathDB" id="TriTrypDB:TvY486_0901150"/>
<name>G0U1Z1_TRYVY</name>
<reference evidence="2" key="1">
    <citation type="journal article" date="2012" name="Proc. Natl. Acad. Sci. U.S.A.">
        <title>Antigenic diversity is generated by distinct evolutionary mechanisms in African trypanosome species.</title>
        <authorList>
            <person name="Jackson A.P."/>
            <person name="Berry A."/>
            <person name="Aslett M."/>
            <person name="Allison H.C."/>
            <person name="Burton P."/>
            <person name="Vavrova-Anderson J."/>
            <person name="Brown R."/>
            <person name="Browne H."/>
            <person name="Corton N."/>
            <person name="Hauser H."/>
            <person name="Gamble J."/>
            <person name="Gilderthorp R."/>
            <person name="Marcello L."/>
            <person name="McQuillan J."/>
            <person name="Otto T.D."/>
            <person name="Quail M.A."/>
            <person name="Sanders M.J."/>
            <person name="van Tonder A."/>
            <person name="Ginger M.L."/>
            <person name="Field M.C."/>
            <person name="Barry J.D."/>
            <person name="Hertz-Fowler C."/>
            <person name="Berriman M."/>
        </authorList>
    </citation>
    <scope>NUCLEOTIDE SEQUENCE</scope>
    <source>
        <strain evidence="2">Y486</strain>
    </source>
</reference>
<evidence type="ECO:0000256" key="1">
    <source>
        <dbReference type="SAM" id="MobiDB-lite"/>
    </source>
</evidence>
<feature type="region of interest" description="Disordered" evidence="1">
    <location>
        <begin position="147"/>
        <end position="200"/>
    </location>
</feature>
<sequence>MYHGDSAASVHPPEQMLQDIKDGFGDWGAVPPCVRGALLNILSVAPTCTQQNCEPPLRSGSRRVLLPLRNAGPTEDLATAVNALREGEVPLSHLEHKLKRTTMNLDKRLSRNQKNQYAGEVVDSSYRRSMRNSHHAVRIEEHVGDGEIMEEVEEEEQEQECYLDEDENLYRDETPSRPKTKQPVLLKDRQVYYSSTSRRS</sequence>